<protein>
    <submittedName>
        <fullName evidence="2">Uncharacterized protein</fullName>
    </submittedName>
</protein>
<name>T1AH20_9ZZZZ</name>
<proteinExistence type="predicted"/>
<sequence length="148" mass="15974">PRTETSNPEGTRLGGSSGLSRSVWWRSLRYGGTRLSVRPCAAPVGSCGRARDLRTRGDVPGEAPSCGRTGVGGSAGRHRSAPLACDRFEPQDTVSAGALGLSRESAWPLWMLEHLPLLKSEGWTVECPADFRHEMLSVDAWDIEIEDA</sequence>
<feature type="non-terminal residue" evidence="2">
    <location>
        <position position="1"/>
    </location>
</feature>
<feature type="non-terminal residue" evidence="2">
    <location>
        <position position="148"/>
    </location>
</feature>
<reference evidence="2" key="1">
    <citation type="submission" date="2013-08" db="EMBL/GenBank/DDBJ databases">
        <authorList>
            <person name="Mendez C."/>
            <person name="Richter M."/>
            <person name="Ferrer M."/>
            <person name="Sanchez J."/>
        </authorList>
    </citation>
    <scope>NUCLEOTIDE SEQUENCE</scope>
</reference>
<gene>
    <name evidence="2" type="ORF">B2A_05453</name>
</gene>
<evidence type="ECO:0000313" key="2">
    <source>
        <dbReference type="EMBL" id="EQD55948.1"/>
    </source>
</evidence>
<evidence type="ECO:0000256" key="1">
    <source>
        <dbReference type="SAM" id="MobiDB-lite"/>
    </source>
</evidence>
<comment type="caution">
    <text evidence="2">The sequence shown here is derived from an EMBL/GenBank/DDBJ whole genome shotgun (WGS) entry which is preliminary data.</text>
</comment>
<dbReference type="AlphaFoldDB" id="T1AH20"/>
<feature type="region of interest" description="Disordered" evidence="1">
    <location>
        <begin position="53"/>
        <end position="79"/>
    </location>
</feature>
<reference evidence="2" key="2">
    <citation type="journal article" date="2014" name="ISME J.">
        <title>Microbial stratification in low pH oxic and suboxic macroscopic growths along an acid mine drainage.</title>
        <authorList>
            <person name="Mendez-Garcia C."/>
            <person name="Mesa V."/>
            <person name="Sprenger R.R."/>
            <person name="Richter M."/>
            <person name="Diez M.S."/>
            <person name="Solano J."/>
            <person name="Bargiela R."/>
            <person name="Golyshina O.V."/>
            <person name="Manteca A."/>
            <person name="Ramos J.L."/>
            <person name="Gallego J.R."/>
            <person name="Llorente I."/>
            <person name="Martins Dos Santos V.A."/>
            <person name="Jensen O.N."/>
            <person name="Pelaez A.I."/>
            <person name="Sanchez J."/>
            <person name="Ferrer M."/>
        </authorList>
    </citation>
    <scope>NUCLEOTIDE SEQUENCE</scope>
</reference>
<organism evidence="2">
    <name type="scientific">mine drainage metagenome</name>
    <dbReference type="NCBI Taxonomy" id="410659"/>
    <lineage>
        <taxon>unclassified sequences</taxon>
        <taxon>metagenomes</taxon>
        <taxon>ecological metagenomes</taxon>
    </lineage>
</organism>
<dbReference type="EMBL" id="AUZZ01003791">
    <property type="protein sequence ID" value="EQD55948.1"/>
    <property type="molecule type" value="Genomic_DNA"/>
</dbReference>
<accession>T1AH20</accession>